<dbReference type="GO" id="GO:0003677">
    <property type="term" value="F:DNA binding"/>
    <property type="evidence" value="ECO:0007669"/>
    <property type="project" value="UniProtKB-KW"/>
</dbReference>
<evidence type="ECO:0000256" key="3">
    <source>
        <dbReference type="ARBA" id="ARBA00023163"/>
    </source>
</evidence>
<dbReference type="InterPro" id="IPR036390">
    <property type="entry name" value="WH_DNA-bd_sf"/>
</dbReference>
<sequence>MTDPIPPETALDVATAETTAALFRSLSHPMRLRLLAALRAGPLAVGALQDALDAPQSAVSLQLMRMRGDGLVSCHRSDTDARIMLYALADRRIDQLLDIALAR</sequence>
<dbReference type="InterPro" id="IPR051011">
    <property type="entry name" value="Metal_resp_trans_reg"/>
</dbReference>
<dbReference type="Pfam" id="PF12840">
    <property type="entry name" value="HTH_20"/>
    <property type="match status" value="1"/>
</dbReference>
<dbReference type="PANTHER" id="PTHR43132">
    <property type="entry name" value="ARSENICAL RESISTANCE OPERON REPRESSOR ARSR-RELATED"/>
    <property type="match status" value="1"/>
</dbReference>
<evidence type="ECO:0000256" key="2">
    <source>
        <dbReference type="ARBA" id="ARBA00023125"/>
    </source>
</evidence>
<dbReference type="EMBL" id="FQUE01000005">
    <property type="protein sequence ID" value="SHF36861.1"/>
    <property type="molecule type" value="Genomic_DNA"/>
</dbReference>
<dbReference type="Gene3D" id="1.10.10.10">
    <property type="entry name" value="Winged helix-like DNA-binding domain superfamily/Winged helix DNA-binding domain"/>
    <property type="match status" value="1"/>
</dbReference>
<dbReference type="SUPFAM" id="SSF46785">
    <property type="entry name" value="Winged helix' DNA-binding domain"/>
    <property type="match status" value="1"/>
</dbReference>
<dbReference type="InterPro" id="IPR001845">
    <property type="entry name" value="HTH_ArsR_DNA-bd_dom"/>
</dbReference>
<dbReference type="PANTHER" id="PTHR43132:SF2">
    <property type="entry name" value="ARSENICAL RESISTANCE OPERON REPRESSOR ARSR-RELATED"/>
    <property type="match status" value="1"/>
</dbReference>
<dbReference type="RefSeq" id="WP_072857545.1">
    <property type="nucleotide sequence ID" value="NZ_FQUE01000005.1"/>
</dbReference>
<dbReference type="SMART" id="SM00418">
    <property type="entry name" value="HTH_ARSR"/>
    <property type="match status" value="1"/>
</dbReference>
<name>A0A1M5B2S6_LOKAT</name>
<accession>A0A1M5B2S6</accession>
<dbReference type="Proteomes" id="UP000183987">
    <property type="component" value="Unassembled WGS sequence"/>
</dbReference>
<dbReference type="NCBIfam" id="NF033788">
    <property type="entry name" value="HTH_metalloreg"/>
    <property type="match status" value="1"/>
</dbReference>
<reference evidence="6" key="1">
    <citation type="submission" date="2016-11" db="EMBL/GenBank/DDBJ databases">
        <authorList>
            <person name="Varghese N."/>
            <person name="Submissions S."/>
        </authorList>
    </citation>
    <scope>NUCLEOTIDE SEQUENCE [LARGE SCALE GENOMIC DNA]</scope>
    <source>
        <strain evidence="6">DSM 29326</strain>
    </source>
</reference>
<dbReference type="OrthoDB" id="194599at2"/>
<keyword evidence="2" id="KW-0238">DNA-binding</keyword>
<dbReference type="InterPro" id="IPR036388">
    <property type="entry name" value="WH-like_DNA-bd_sf"/>
</dbReference>
<keyword evidence="3" id="KW-0804">Transcription</keyword>
<dbReference type="AlphaFoldDB" id="A0A1M5B2S6"/>
<evidence type="ECO:0000313" key="6">
    <source>
        <dbReference type="Proteomes" id="UP000183987"/>
    </source>
</evidence>
<evidence type="ECO:0000256" key="1">
    <source>
        <dbReference type="ARBA" id="ARBA00023015"/>
    </source>
</evidence>
<dbReference type="PROSITE" id="PS50987">
    <property type="entry name" value="HTH_ARSR_2"/>
    <property type="match status" value="1"/>
</dbReference>
<proteinExistence type="predicted"/>
<feature type="domain" description="HTH arsR-type" evidence="4">
    <location>
        <begin position="11"/>
        <end position="103"/>
    </location>
</feature>
<gene>
    <name evidence="5" type="ORF">SAMN05444339_105212</name>
</gene>
<evidence type="ECO:0000313" key="5">
    <source>
        <dbReference type="EMBL" id="SHF36861.1"/>
    </source>
</evidence>
<keyword evidence="6" id="KW-1185">Reference proteome</keyword>
<organism evidence="5 6">
    <name type="scientific">Loktanella atrilutea</name>
    <dbReference type="NCBI Taxonomy" id="366533"/>
    <lineage>
        <taxon>Bacteria</taxon>
        <taxon>Pseudomonadati</taxon>
        <taxon>Pseudomonadota</taxon>
        <taxon>Alphaproteobacteria</taxon>
        <taxon>Rhodobacterales</taxon>
        <taxon>Roseobacteraceae</taxon>
        <taxon>Loktanella</taxon>
    </lineage>
</organism>
<dbReference type="GO" id="GO:0003700">
    <property type="term" value="F:DNA-binding transcription factor activity"/>
    <property type="evidence" value="ECO:0007669"/>
    <property type="project" value="InterPro"/>
</dbReference>
<keyword evidence="1" id="KW-0805">Transcription regulation</keyword>
<evidence type="ECO:0000259" key="4">
    <source>
        <dbReference type="PROSITE" id="PS50987"/>
    </source>
</evidence>
<protein>
    <submittedName>
        <fullName evidence="5">Transcriptional regulator, ArsR family</fullName>
    </submittedName>
</protein>